<evidence type="ECO:0000313" key="1">
    <source>
        <dbReference type="EMBL" id="PIS42060.1"/>
    </source>
</evidence>
<sequence length="1114" mass="129439">MRTKCLNFGVPVINLIPVVVLEDQLKKREYGKQIIQTLQKNIEKFRVLLSSTDTTDQVTLSKELREVIIKVVELTNQLTYANSNPESLMESVRVLLSNNPFITVQEKRDVAKNMQYIHDRIGPKHAHHTWIQQKNSELKPDLEEYSNILPALDDLLYGLIAKHRFTGDLDEIDLLLKIKNPNVDDVNKLKQMIKLDQEKQSTESKINYVFTKCKNSIWIKKLYNAGLFSNPPEIKKEGQYIQTPIWPQSQSLISIAAEEQDFVLTVIDRYQYLKNPRIIEDFILASLSLGAESMKKVAELAIQNNWIKIPYTHKLPEHLTNLAVKIIVNSRFSQIGWQLAEMIFSLQKKLESSINDVEGYFDDWMYSHLLEKFTKAILIHQPNQTITLLGRLLNNSLMTKTQSYDQEYNEISYIWRRDLWSSDYHTESVPNAIVSTLMGSLKEILDQDKKGLISALNELEKLPFQLFRRIEMTFYKMVPELFQDKIINILTNEKLYFETNTRGEVVDLLESQYQNLDLETKDHVHQIILEGPPQIKEMSVEKQKSKEIVDLKNHTMLDYLHPIASQLPKNLYGKYQAWVNKFGTPKYEEGITKTFIGPTSPQNVDQLNNMSLSELANYLISWTSTGGFAVPSAEGLGRVLSELIKKEPEKQQELGIKLFQGKARFVYLYHYFWGLEQALKEGKKFDWSIAINVAHDIVNLEDLSTFPNPGEKMEAGHDAVLQNIASLISEGLSSKSHPIPFQLRNKVWEIIDIVTEHEDPTPDHEKQYGGKNMDPHTMSINTTRGEAFHALMRYALWCNQGLYSVVHKTKKIDRLVPEVKSKLEKHLDSFHDSSVAIRSVYGLYFPQLTYLNKDWLLKNIERIFPKEDKYAHLWRAAFETYLINSLYRDTFKMMYENYTLAIERVDGSEEEMERWEKSLAHHLALGYAYNFYKSNELLNKLISQAPPTLQKEFIWFCGSNILIKELKVASKDIGIELPRLKQLWIDYADNDNLNRIILEPFGWWFVNSPFDPKQTISLYSKVLKKTGGKTEPIHQVIPELKNYAKDYPELTINIIKYLVQGMPYSYDRVGFYTDELMEIMDIVKKSGVERATKLADDLIDQFVKSGYERFRELI</sequence>
<accession>A0A2H0YUC6</accession>
<comment type="caution">
    <text evidence="1">The sequence shown here is derived from an EMBL/GenBank/DDBJ whole genome shotgun (WGS) entry which is preliminary data.</text>
</comment>
<gene>
    <name evidence="1" type="ORF">COT24_05465</name>
</gene>
<dbReference type="AlphaFoldDB" id="A0A2H0YUC6"/>
<dbReference type="EMBL" id="PEXU01000059">
    <property type="protein sequence ID" value="PIS42060.1"/>
    <property type="molecule type" value="Genomic_DNA"/>
</dbReference>
<dbReference type="Proteomes" id="UP000231542">
    <property type="component" value="Unassembled WGS sequence"/>
</dbReference>
<organism evidence="1 2">
    <name type="scientific">Candidatus Kerfeldbacteria bacterium CG08_land_8_20_14_0_20_40_16</name>
    <dbReference type="NCBI Taxonomy" id="2014244"/>
    <lineage>
        <taxon>Bacteria</taxon>
        <taxon>Candidatus Kerfeldiibacteriota</taxon>
    </lineage>
</organism>
<proteinExistence type="predicted"/>
<protein>
    <submittedName>
        <fullName evidence="1">Uncharacterized protein</fullName>
    </submittedName>
</protein>
<name>A0A2H0YUC6_9BACT</name>
<reference evidence="1 2" key="1">
    <citation type="submission" date="2017-09" db="EMBL/GenBank/DDBJ databases">
        <title>Depth-based differentiation of microbial function through sediment-hosted aquifers and enrichment of novel symbionts in the deep terrestrial subsurface.</title>
        <authorList>
            <person name="Probst A.J."/>
            <person name="Ladd B."/>
            <person name="Jarett J.K."/>
            <person name="Geller-Mcgrath D.E."/>
            <person name="Sieber C.M."/>
            <person name="Emerson J.B."/>
            <person name="Anantharaman K."/>
            <person name="Thomas B.C."/>
            <person name="Malmstrom R."/>
            <person name="Stieglmeier M."/>
            <person name="Klingl A."/>
            <person name="Woyke T."/>
            <person name="Ryan C.M."/>
            <person name="Banfield J.F."/>
        </authorList>
    </citation>
    <scope>NUCLEOTIDE SEQUENCE [LARGE SCALE GENOMIC DNA]</scope>
    <source>
        <strain evidence="1">CG08_land_8_20_14_0_20_40_16</strain>
    </source>
</reference>
<evidence type="ECO:0000313" key="2">
    <source>
        <dbReference type="Proteomes" id="UP000231542"/>
    </source>
</evidence>